<protein>
    <submittedName>
        <fullName evidence="6">1-acyl-sn-glycerol-3-phosphate acyltransferase</fullName>
    </submittedName>
</protein>
<evidence type="ECO:0000259" key="5">
    <source>
        <dbReference type="SMART" id="SM00563"/>
    </source>
</evidence>
<dbReference type="Proteomes" id="UP001228113">
    <property type="component" value="Chromosome"/>
</dbReference>
<evidence type="ECO:0000256" key="1">
    <source>
        <dbReference type="ARBA" id="ARBA00005189"/>
    </source>
</evidence>
<dbReference type="Pfam" id="PF01553">
    <property type="entry name" value="Acyltransferase"/>
    <property type="match status" value="1"/>
</dbReference>
<dbReference type="PANTHER" id="PTHR10434:SF66">
    <property type="entry name" value="PHOSPHOLIPID_GLYCEROL ACYLTRANSFERASE DOMAIN-CONTAINING PROTEIN"/>
    <property type="match status" value="1"/>
</dbReference>
<evidence type="ECO:0000256" key="2">
    <source>
        <dbReference type="ARBA" id="ARBA00022679"/>
    </source>
</evidence>
<dbReference type="SMART" id="SM00563">
    <property type="entry name" value="PlsC"/>
    <property type="match status" value="1"/>
</dbReference>
<name>A0AA48KCV0_9BACT</name>
<dbReference type="CDD" id="cd07989">
    <property type="entry name" value="LPLAT_AGPAT-like"/>
    <property type="match status" value="1"/>
</dbReference>
<keyword evidence="4" id="KW-0472">Membrane</keyword>
<reference evidence="6" key="1">
    <citation type="journal article" date="2023" name="Int. J. Syst. Evol. Microbiol.">
        <title>Mesoterricola silvestris gen. nov., sp. nov., Mesoterricola sediminis sp. nov., Geothrix oryzae sp. nov., Geothrix edaphica sp. nov., Geothrix rubra sp. nov., and Geothrix limicola sp. nov., six novel members of Acidobacteriota isolated from soils.</title>
        <authorList>
            <person name="Itoh H."/>
            <person name="Sugisawa Y."/>
            <person name="Mise K."/>
            <person name="Xu Z."/>
            <person name="Kuniyasu M."/>
            <person name="Ushijima N."/>
            <person name="Kawano K."/>
            <person name="Kobayashi E."/>
            <person name="Shiratori Y."/>
            <person name="Masuda Y."/>
            <person name="Senoo K."/>
        </authorList>
    </citation>
    <scope>NUCLEOTIDE SEQUENCE</scope>
    <source>
        <strain evidence="6">W786</strain>
    </source>
</reference>
<keyword evidence="7" id="KW-1185">Reference proteome</keyword>
<organism evidence="6 7">
    <name type="scientific">Mesoterricola sediminis</name>
    <dbReference type="NCBI Taxonomy" id="2927980"/>
    <lineage>
        <taxon>Bacteria</taxon>
        <taxon>Pseudomonadati</taxon>
        <taxon>Acidobacteriota</taxon>
        <taxon>Holophagae</taxon>
        <taxon>Holophagales</taxon>
        <taxon>Holophagaceae</taxon>
        <taxon>Mesoterricola</taxon>
    </lineage>
</organism>
<keyword evidence="4" id="KW-1133">Transmembrane helix</keyword>
<accession>A0AA48KCV0</accession>
<dbReference type="GO" id="GO:0003841">
    <property type="term" value="F:1-acylglycerol-3-phosphate O-acyltransferase activity"/>
    <property type="evidence" value="ECO:0007669"/>
    <property type="project" value="TreeGrafter"/>
</dbReference>
<dbReference type="KEGG" id="msea:METESE_06550"/>
<evidence type="ECO:0000256" key="4">
    <source>
        <dbReference type="SAM" id="Phobius"/>
    </source>
</evidence>
<dbReference type="GO" id="GO:0006654">
    <property type="term" value="P:phosphatidic acid biosynthetic process"/>
    <property type="evidence" value="ECO:0007669"/>
    <property type="project" value="TreeGrafter"/>
</dbReference>
<dbReference type="PANTHER" id="PTHR10434">
    <property type="entry name" value="1-ACYL-SN-GLYCEROL-3-PHOSPHATE ACYLTRANSFERASE"/>
    <property type="match status" value="1"/>
</dbReference>
<feature type="domain" description="Phospholipid/glycerol acyltransferase" evidence="5">
    <location>
        <begin position="87"/>
        <end position="195"/>
    </location>
</feature>
<dbReference type="EMBL" id="AP027081">
    <property type="protein sequence ID" value="BDU75697.1"/>
    <property type="molecule type" value="Genomic_DNA"/>
</dbReference>
<dbReference type="RefSeq" id="WP_316411075.1">
    <property type="nucleotide sequence ID" value="NZ_AP027081.1"/>
</dbReference>
<evidence type="ECO:0000256" key="3">
    <source>
        <dbReference type="ARBA" id="ARBA00023315"/>
    </source>
</evidence>
<sequence>MSRTLRRWLKILVSGALFALLAIGGALASFLVLPFLALRRGDPAAAQARSARMISRFFRGFVLGLEGSGILRVEAEDLPGMEALGGSLVLADHPSYLDIVILIALLPGAICVVKEGVWRNPFFGPLVRSAGFIPNIDPERTLASGQAALAAGKTLIIFPDGTRTLPGQRRRFHRGSAHLALASGAPIFAFHITADPPLLAKGHRWYHIPAETVVFRIRSARALPRPEGLPAGDPLGRRSRRLTQALEGLFQQAPHDAPRHAP</sequence>
<proteinExistence type="predicted"/>
<keyword evidence="3 6" id="KW-0012">Acyltransferase</keyword>
<evidence type="ECO:0000313" key="6">
    <source>
        <dbReference type="EMBL" id="BDU75697.1"/>
    </source>
</evidence>
<keyword evidence="2" id="KW-0808">Transferase</keyword>
<dbReference type="AlphaFoldDB" id="A0AA48KCV0"/>
<evidence type="ECO:0000313" key="7">
    <source>
        <dbReference type="Proteomes" id="UP001228113"/>
    </source>
</evidence>
<keyword evidence="4" id="KW-0812">Transmembrane</keyword>
<comment type="pathway">
    <text evidence="1">Lipid metabolism.</text>
</comment>
<dbReference type="SUPFAM" id="SSF69593">
    <property type="entry name" value="Glycerol-3-phosphate (1)-acyltransferase"/>
    <property type="match status" value="1"/>
</dbReference>
<feature type="transmembrane region" description="Helical" evidence="4">
    <location>
        <begin position="12"/>
        <end position="36"/>
    </location>
</feature>
<gene>
    <name evidence="6" type="ORF">METESE_06550</name>
</gene>
<dbReference type="InterPro" id="IPR002123">
    <property type="entry name" value="Plipid/glycerol_acylTrfase"/>
</dbReference>